<gene>
    <name evidence="1" type="ORF">Lbru_1513</name>
</gene>
<reference evidence="1 2" key="1">
    <citation type="submission" date="2015-11" db="EMBL/GenBank/DDBJ databases">
        <title>Genomic analysis of 38 Legionella species identifies large and diverse effector repertoires.</title>
        <authorList>
            <person name="Burstein D."/>
            <person name="Amaro F."/>
            <person name="Zusman T."/>
            <person name="Lifshitz Z."/>
            <person name="Cohen O."/>
            <person name="Gilbert J.A."/>
            <person name="Pupko T."/>
            <person name="Shuman H.A."/>
            <person name="Segal G."/>
        </authorList>
    </citation>
    <scope>NUCLEOTIDE SEQUENCE [LARGE SCALE GENOMIC DNA]</scope>
    <source>
        <strain evidence="1 2">ATCC 43878</strain>
    </source>
</reference>
<organism evidence="1 2">
    <name type="scientific">Legionella brunensis</name>
    <dbReference type="NCBI Taxonomy" id="29422"/>
    <lineage>
        <taxon>Bacteria</taxon>
        <taxon>Pseudomonadati</taxon>
        <taxon>Pseudomonadota</taxon>
        <taxon>Gammaproteobacteria</taxon>
        <taxon>Legionellales</taxon>
        <taxon>Legionellaceae</taxon>
        <taxon>Legionella</taxon>
    </lineage>
</organism>
<dbReference type="AlphaFoldDB" id="A0A0W0SLC0"/>
<name>A0A0W0SLC0_9GAMM</name>
<dbReference type="EMBL" id="LNXV01000011">
    <property type="protein sequence ID" value="KTC84152.1"/>
    <property type="molecule type" value="Genomic_DNA"/>
</dbReference>
<dbReference type="Proteomes" id="UP000054742">
    <property type="component" value="Unassembled WGS sequence"/>
</dbReference>
<sequence>MGQFHIKQALGGLCSVEMRIAQICGIPLNLSIFFNWLMLPQHPHTHNQDQGLQLQK</sequence>
<proteinExistence type="predicted"/>
<keyword evidence="2" id="KW-1185">Reference proteome</keyword>
<evidence type="ECO:0000313" key="2">
    <source>
        <dbReference type="Proteomes" id="UP000054742"/>
    </source>
</evidence>
<evidence type="ECO:0000313" key="1">
    <source>
        <dbReference type="EMBL" id="KTC84152.1"/>
    </source>
</evidence>
<protein>
    <submittedName>
        <fullName evidence="1">Uncharacterized protein</fullName>
    </submittedName>
</protein>
<accession>A0A0W0SLC0</accession>
<comment type="caution">
    <text evidence="1">The sequence shown here is derived from an EMBL/GenBank/DDBJ whole genome shotgun (WGS) entry which is preliminary data.</text>
</comment>